<dbReference type="InterPro" id="IPR024752">
    <property type="entry name" value="Myb/SANT-like_dom"/>
</dbReference>
<proteinExistence type="predicted"/>
<evidence type="ECO:0000313" key="3">
    <source>
        <dbReference type="EMBL" id="PPR86092.1"/>
    </source>
</evidence>
<gene>
    <name evidence="3" type="ORF">GOBAR_AA34599</name>
</gene>
<accession>A0A2P5W4R2</accession>
<dbReference type="PANTHER" id="PTHR31704:SF37">
    <property type="entry name" value="HEAT SHOCK PROTEIN"/>
    <property type="match status" value="1"/>
</dbReference>
<organism evidence="3 4">
    <name type="scientific">Gossypium barbadense</name>
    <name type="common">Sea Island cotton</name>
    <name type="synonym">Hibiscus barbadensis</name>
    <dbReference type="NCBI Taxonomy" id="3634"/>
    <lineage>
        <taxon>Eukaryota</taxon>
        <taxon>Viridiplantae</taxon>
        <taxon>Streptophyta</taxon>
        <taxon>Embryophyta</taxon>
        <taxon>Tracheophyta</taxon>
        <taxon>Spermatophyta</taxon>
        <taxon>Magnoliopsida</taxon>
        <taxon>eudicotyledons</taxon>
        <taxon>Gunneridae</taxon>
        <taxon>Pentapetalae</taxon>
        <taxon>rosids</taxon>
        <taxon>malvids</taxon>
        <taxon>Malvales</taxon>
        <taxon>Malvaceae</taxon>
        <taxon>Malvoideae</taxon>
        <taxon>Gossypium</taxon>
    </lineage>
</organism>
<dbReference type="OrthoDB" id="994689at2759"/>
<evidence type="ECO:0000259" key="2">
    <source>
        <dbReference type="Pfam" id="PF12776"/>
    </source>
</evidence>
<evidence type="ECO:0000313" key="4">
    <source>
        <dbReference type="Proteomes" id="UP000239757"/>
    </source>
</evidence>
<evidence type="ECO:0000256" key="1">
    <source>
        <dbReference type="SAM" id="MobiDB-lite"/>
    </source>
</evidence>
<dbReference type="EMBL" id="KZ669124">
    <property type="protein sequence ID" value="PPR86092.1"/>
    <property type="molecule type" value="Genomic_DNA"/>
</dbReference>
<feature type="domain" description="Myb/SANT-like" evidence="2">
    <location>
        <begin position="2"/>
        <end position="42"/>
    </location>
</feature>
<sequence length="135" mass="15925">MKGKWDTLKKEWKAWKKLKGRDIGLRWNLIKRTIDASDDWWESRLKVVPKAQKFRTSNINPKFQGKLDQMFMEDVDNDIPENNEEENARNDVHISNDVYIDGNDQKRKTPEMSTSHFKIGKKKSSKQIRGADCET</sequence>
<protein>
    <recommendedName>
        <fullName evidence="2">Myb/SANT-like domain-containing protein</fullName>
    </recommendedName>
</protein>
<dbReference type="PANTHER" id="PTHR31704">
    <property type="entry name" value="MYB/SANT-LIKE DNA-BINDING DOMAIN PROTEIN-RELATED"/>
    <property type="match status" value="1"/>
</dbReference>
<dbReference type="Pfam" id="PF12776">
    <property type="entry name" value="Myb_DNA-bind_3"/>
    <property type="match status" value="1"/>
</dbReference>
<feature type="region of interest" description="Disordered" evidence="1">
    <location>
        <begin position="79"/>
        <end position="135"/>
    </location>
</feature>
<reference evidence="3 4" key="1">
    <citation type="submission" date="2015-01" db="EMBL/GenBank/DDBJ databases">
        <title>Genome of allotetraploid Gossypium barbadense reveals genomic plasticity and fiber elongation in cotton evolution.</title>
        <authorList>
            <person name="Chen X."/>
            <person name="Liu X."/>
            <person name="Zhao B."/>
            <person name="Zheng H."/>
            <person name="Hu Y."/>
            <person name="Lu G."/>
            <person name="Yang C."/>
            <person name="Chen J."/>
            <person name="Shan C."/>
            <person name="Zhang L."/>
            <person name="Zhou Y."/>
            <person name="Wang L."/>
            <person name="Guo W."/>
            <person name="Bai Y."/>
            <person name="Ruan J."/>
            <person name="Shangguan X."/>
            <person name="Mao Y."/>
            <person name="Jiang J."/>
            <person name="Zhu Y."/>
            <person name="Lei J."/>
            <person name="Kang H."/>
            <person name="Chen S."/>
            <person name="He X."/>
            <person name="Wang R."/>
            <person name="Wang Y."/>
            <person name="Chen J."/>
            <person name="Wang L."/>
            <person name="Yu S."/>
            <person name="Wang B."/>
            <person name="Wei J."/>
            <person name="Song S."/>
            <person name="Lu X."/>
            <person name="Gao Z."/>
            <person name="Gu W."/>
            <person name="Deng X."/>
            <person name="Ma D."/>
            <person name="Wang S."/>
            <person name="Liang W."/>
            <person name="Fang L."/>
            <person name="Cai C."/>
            <person name="Zhu X."/>
            <person name="Zhou B."/>
            <person name="Zhang Y."/>
            <person name="Chen Z."/>
            <person name="Xu S."/>
            <person name="Zhu R."/>
            <person name="Wang S."/>
            <person name="Zhang T."/>
            <person name="Zhao G."/>
        </authorList>
    </citation>
    <scope>NUCLEOTIDE SEQUENCE [LARGE SCALE GENOMIC DNA]</scope>
    <source>
        <strain evidence="4">cv. Xinhai21</strain>
        <tissue evidence="3">Leaf</tissue>
    </source>
</reference>
<dbReference type="Proteomes" id="UP000239757">
    <property type="component" value="Unassembled WGS sequence"/>
</dbReference>
<dbReference type="AlphaFoldDB" id="A0A2P5W4R2"/>
<name>A0A2P5W4R2_GOSBA</name>